<comment type="caution">
    <text evidence="1">The sequence shown here is derived from an EMBL/GenBank/DDBJ whole genome shotgun (WGS) entry which is preliminary data.</text>
</comment>
<name>A0A0G1BC74_9BACT</name>
<organism evidence="1 2">
    <name type="scientific">Candidatus Daviesbacteria bacterium GW2011_GWA2_42_7</name>
    <dbReference type="NCBI Taxonomy" id="1618425"/>
    <lineage>
        <taxon>Bacteria</taxon>
        <taxon>Candidatus Daviesiibacteriota</taxon>
    </lineage>
</organism>
<sequence length="221" mass="25871">MAELVTFKEMQRRTKYHPEERHLYVFSNIYYPDFFDFYWRQFPDEGTYPGVRLSDRVNLFIQSTRLRPFVLSFDDFETTLRLHQEGLALGQEGDYLEISNTGSGMTLRTGQNIRIYSKADIDAEAGEVVFTPEIADISIRRNFLLNPKNIGSEVLEKMGFCQLRIGFPRPIRIEHLVGYAGYLPNDHFDRDGRPLWELDKFPVARVSYISEPESMDEHWVG</sequence>
<proteinExistence type="predicted"/>
<dbReference type="Proteomes" id="UP000034785">
    <property type="component" value="Unassembled WGS sequence"/>
</dbReference>
<evidence type="ECO:0000313" key="2">
    <source>
        <dbReference type="Proteomes" id="UP000034785"/>
    </source>
</evidence>
<dbReference type="AlphaFoldDB" id="A0A0G1BC74"/>
<gene>
    <name evidence="1" type="ORF">UV41_C0013G0004</name>
</gene>
<reference evidence="1 2" key="1">
    <citation type="journal article" date="2015" name="Nature">
        <title>rRNA introns, odd ribosomes, and small enigmatic genomes across a large radiation of phyla.</title>
        <authorList>
            <person name="Brown C.T."/>
            <person name="Hug L.A."/>
            <person name="Thomas B.C."/>
            <person name="Sharon I."/>
            <person name="Castelle C.J."/>
            <person name="Singh A."/>
            <person name="Wilkins M.J."/>
            <person name="Williams K.H."/>
            <person name="Banfield J.F."/>
        </authorList>
    </citation>
    <scope>NUCLEOTIDE SEQUENCE [LARGE SCALE GENOMIC DNA]</scope>
</reference>
<evidence type="ECO:0000313" key="1">
    <source>
        <dbReference type="EMBL" id="KKS70784.1"/>
    </source>
</evidence>
<protein>
    <submittedName>
        <fullName evidence="1">Uncharacterized protein</fullName>
    </submittedName>
</protein>
<accession>A0A0G1BC74</accession>
<dbReference type="EMBL" id="LCEJ01000013">
    <property type="protein sequence ID" value="KKS70784.1"/>
    <property type="molecule type" value="Genomic_DNA"/>
</dbReference>